<gene>
    <name evidence="2" type="ORF">SARC_06802</name>
</gene>
<dbReference type="Proteomes" id="UP000054560">
    <property type="component" value="Unassembled WGS sequence"/>
</dbReference>
<evidence type="ECO:0000313" key="2">
    <source>
        <dbReference type="EMBL" id="KNC80850.1"/>
    </source>
</evidence>
<feature type="region of interest" description="Disordered" evidence="1">
    <location>
        <begin position="103"/>
        <end position="143"/>
    </location>
</feature>
<dbReference type="GeneID" id="25907306"/>
<organism evidence="2 3">
    <name type="scientific">Sphaeroforma arctica JP610</name>
    <dbReference type="NCBI Taxonomy" id="667725"/>
    <lineage>
        <taxon>Eukaryota</taxon>
        <taxon>Ichthyosporea</taxon>
        <taxon>Ichthyophonida</taxon>
        <taxon>Sphaeroforma</taxon>
    </lineage>
</organism>
<reference evidence="2 3" key="1">
    <citation type="submission" date="2011-02" db="EMBL/GenBank/DDBJ databases">
        <title>The Genome Sequence of Sphaeroforma arctica JP610.</title>
        <authorList>
            <consortium name="The Broad Institute Genome Sequencing Platform"/>
            <person name="Russ C."/>
            <person name="Cuomo C."/>
            <person name="Young S.K."/>
            <person name="Zeng Q."/>
            <person name="Gargeya S."/>
            <person name="Alvarado L."/>
            <person name="Berlin A."/>
            <person name="Chapman S.B."/>
            <person name="Chen Z."/>
            <person name="Freedman E."/>
            <person name="Gellesch M."/>
            <person name="Goldberg J."/>
            <person name="Griggs A."/>
            <person name="Gujja S."/>
            <person name="Heilman E."/>
            <person name="Heiman D."/>
            <person name="Howarth C."/>
            <person name="Mehta T."/>
            <person name="Neiman D."/>
            <person name="Pearson M."/>
            <person name="Roberts A."/>
            <person name="Saif S."/>
            <person name="Shea T."/>
            <person name="Shenoy N."/>
            <person name="Sisk P."/>
            <person name="Stolte C."/>
            <person name="Sykes S."/>
            <person name="White J."/>
            <person name="Yandava C."/>
            <person name="Burger G."/>
            <person name="Gray M.W."/>
            <person name="Holland P.W.H."/>
            <person name="King N."/>
            <person name="Lang F.B.F."/>
            <person name="Roger A.J."/>
            <person name="Ruiz-Trillo I."/>
            <person name="Haas B."/>
            <person name="Nusbaum C."/>
            <person name="Birren B."/>
        </authorList>
    </citation>
    <scope>NUCLEOTIDE SEQUENCE [LARGE SCALE GENOMIC DNA]</scope>
    <source>
        <strain evidence="2 3">JP610</strain>
    </source>
</reference>
<proteinExistence type="predicted"/>
<evidence type="ECO:0000313" key="3">
    <source>
        <dbReference type="Proteomes" id="UP000054560"/>
    </source>
</evidence>
<accession>A0A0L0FVH2</accession>
<keyword evidence="3" id="KW-1185">Reference proteome</keyword>
<dbReference type="AlphaFoldDB" id="A0A0L0FVH2"/>
<dbReference type="EMBL" id="KQ242099">
    <property type="protein sequence ID" value="KNC80850.1"/>
    <property type="molecule type" value="Genomic_DNA"/>
</dbReference>
<protein>
    <submittedName>
        <fullName evidence="2">Uncharacterized protein</fullName>
    </submittedName>
</protein>
<evidence type="ECO:0000256" key="1">
    <source>
        <dbReference type="SAM" id="MobiDB-lite"/>
    </source>
</evidence>
<sequence length="143" mass="15951">MIVHLFSTDPRPELLVSIMVPPDEGTPVSHYLLELDTHISRAETQEMSPDKLNQEVLYADINQSFPDKVREISIKGPTYGIMKLADLSWTEFYSRADQTFSKRPNSVVKFTPSTKKTMPNTNGGPGNGRDSHTGTGNNKGKKE</sequence>
<dbReference type="RefSeq" id="XP_014154752.1">
    <property type="nucleotide sequence ID" value="XM_014299277.1"/>
</dbReference>
<name>A0A0L0FVH2_9EUKA</name>
<feature type="compositionally biased region" description="Polar residues" evidence="1">
    <location>
        <begin position="133"/>
        <end position="143"/>
    </location>
</feature>